<name>A0AA35TDM8_GEOBA</name>
<sequence length="245" mass="27339">TYTGSETSGDFAVCVEVLNPPSGGATQPFNVTLLPAEEISNQHQQWVQCSTVFEFERGTSVECVDCSIAQDDECYNSTSFELILGVPSTYTLHPSRSRTRITVDDSREPECYVRVGYEHTSYTISELRANKEICVTSLSPGIDESFTINIATNSTLNSLGLFQQTSNSLHFVVSYRLNPSLKACYMTTFDFDVDDICERFKCSEIQLESTLTKVDETARVYLSRPTAVLVIELPERCRCLPTPSN</sequence>
<dbReference type="GO" id="GO:0007154">
    <property type="term" value="P:cell communication"/>
    <property type="evidence" value="ECO:0007669"/>
    <property type="project" value="InterPro"/>
</dbReference>
<feature type="non-terminal residue" evidence="2">
    <location>
        <position position="1"/>
    </location>
</feature>
<accession>A0AA35TDM8</accession>
<dbReference type="Proteomes" id="UP001174909">
    <property type="component" value="Unassembled WGS sequence"/>
</dbReference>
<organism evidence="2 3">
    <name type="scientific">Geodia barretti</name>
    <name type="common">Barrett's horny sponge</name>
    <dbReference type="NCBI Taxonomy" id="519541"/>
    <lineage>
        <taxon>Eukaryota</taxon>
        <taxon>Metazoa</taxon>
        <taxon>Porifera</taxon>
        <taxon>Demospongiae</taxon>
        <taxon>Heteroscleromorpha</taxon>
        <taxon>Tetractinellida</taxon>
        <taxon>Astrophorina</taxon>
        <taxon>Geodiidae</taxon>
        <taxon>Geodia</taxon>
    </lineage>
</organism>
<keyword evidence="3" id="KW-1185">Reference proteome</keyword>
<dbReference type="AlphaFoldDB" id="A0AA35TDM8"/>
<feature type="domain" description="Calx-beta" evidence="1">
    <location>
        <begin position="1"/>
        <end position="94"/>
    </location>
</feature>
<dbReference type="GO" id="GO:0016020">
    <property type="term" value="C:membrane"/>
    <property type="evidence" value="ECO:0007669"/>
    <property type="project" value="InterPro"/>
</dbReference>
<feature type="non-terminal residue" evidence="2">
    <location>
        <position position="245"/>
    </location>
</feature>
<evidence type="ECO:0000313" key="3">
    <source>
        <dbReference type="Proteomes" id="UP001174909"/>
    </source>
</evidence>
<gene>
    <name evidence="2" type="ORF">GBAR_LOCUS25188</name>
</gene>
<comment type="caution">
    <text evidence="2">The sequence shown here is derived from an EMBL/GenBank/DDBJ whole genome shotgun (WGS) entry which is preliminary data.</text>
</comment>
<evidence type="ECO:0000259" key="1">
    <source>
        <dbReference type="Pfam" id="PF03160"/>
    </source>
</evidence>
<protein>
    <recommendedName>
        <fullName evidence="1">Calx-beta domain-containing protein</fullName>
    </recommendedName>
</protein>
<reference evidence="2" key="1">
    <citation type="submission" date="2023-03" db="EMBL/GenBank/DDBJ databases">
        <authorList>
            <person name="Steffen K."/>
            <person name="Cardenas P."/>
        </authorList>
    </citation>
    <scope>NUCLEOTIDE SEQUENCE</scope>
</reference>
<dbReference type="EMBL" id="CASHTH010003478">
    <property type="protein sequence ID" value="CAI8045541.1"/>
    <property type="molecule type" value="Genomic_DNA"/>
</dbReference>
<proteinExistence type="predicted"/>
<dbReference type="Pfam" id="PF03160">
    <property type="entry name" value="Calx-beta"/>
    <property type="match status" value="2"/>
</dbReference>
<evidence type="ECO:0000313" key="2">
    <source>
        <dbReference type="EMBL" id="CAI8045541.1"/>
    </source>
</evidence>
<dbReference type="InterPro" id="IPR003644">
    <property type="entry name" value="Calx_beta"/>
</dbReference>
<feature type="domain" description="Calx-beta" evidence="1">
    <location>
        <begin position="113"/>
        <end position="153"/>
    </location>
</feature>